<feature type="transmembrane region" description="Helical" evidence="12">
    <location>
        <begin position="154"/>
        <end position="175"/>
    </location>
</feature>
<name>A0ABP1GB16_9CHLO</name>
<organism evidence="14 15">
    <name type="scientific">Coccomyxa viridis</name>
    <dbReference type="NCBI Taxonomy" id="1274662"/>
    <lineage>
        <taxon>Eukaryota</taxon>
        <taxon>Viridiplantae</taxon>
        <taxon>Chlorophyta</taxon>
        <taxon>core chlorophytes</taxon>
        <taxon>Trebouxiophyceae</taxon>
        <taxon>Trebouxiophyceae incertae sedis</taxon>
        <taxon>Coccomyxaceae</taxon>
        <taxon>Coccomyxa</taxon>
    </lineage>
</organism>
<evidence type="ECO:0000256" key="4">
    <source>
        <dbReference type="ARBA" id="ARBA00022519"/>
    </source>
</evidence>
<gene>
    <name evidence="14" type="primary">g12584</name>
    <name evidence="14" type="ORF">VP750_LOCUS11193</name>
</gene>
<dbReference type="PANTHER" id="PTHR38674">
    <property type="entry name" value="ALKANE 1-MONOOXYGENASE 1"/>
    <property type="match status" value="1"/>
</dbReference>
<keyword evidence="10" id="KW-0503">Monooxygenase</keyword>
<dbReference type="Pfam" id="PF00487">
    <property type="entry name" value="FA_desaturase"/>
    <property type="match status" value="1"/>
</dbReference>
<evidence type="ECO:0000256" key="5">
    <source>
        <dbReference type="ARBA" id="ARBA00022692"/>
    </source>
</evidence>
<evidence type="ECO:0000256" key="1">
    <source>
        <dbReference type="ARBA" id="ARBA00004429"/>
    </source>
</evidence>
<comment type="similarity">
    <text evidence="2">Belongs to the fatty acid desaturase type 1 family. AlkB subfamily.</text>
</comment>
<keyword evidence="8" id="KW-0560">Oxidoreductase</keyword>
<proteinExistence type="inferred from homology"/>
<dbReference type="Proteomes" id="UP001497392">
    <property type="component" value="Unassembled WGS sequence"/>
</dbReference>
<comment type="caution">
    <text evidence="14">The sequence shown here is derived from an EMBL/GenBank/DDBJ whole genome shotgun (WGS) entry which is preliminary data.</text>
</comment>
<evidence type="ECO:0000313" key="15">
    <source>
        <dbReference type="Proteomes" id="UP001497392"/>
    </source>
</evidence>
<evidence type="ECO:0000259" key="13">
    <source>
        <dbReference type="Pfam" id="PF00487"/>
    </source>
</evidence>
<feature type="transmembrane region" description="Helical" evidence="12">
    <location>
        <begin position="325"/>
        <end position="346"/>
    </location>
</feature>
<evidence type="ECO:0000256" key="6">
    <source>
        <dbReference type="ARBA" id="ARBA00022723"/>
    </source>
</evidence>
<evidence type="ECO:0000256" key="11">
    <source>
        <dbReference type="ARBA" id="ARBA00023136"/>
    </source>
</evidence>
<evidence type="ECO:0000256" key="7">
    <source>
        <dbReference type="ARBA" id="ARBA00022989"/>
    </source>
</evidence>
<keyword evidence="9" id="KW-0408">Iron</keyword>
<keyword evidence="7 12" id="KW-1133">Transmembrane helix</keyword>
<reference evidence="14 15" key="1">
    <citation type="submission" date="2024-06" db="EMBL/GenBank/DDBJ databases">
        <authorList>
            <person name="Kraege A."/>
            <person name="Thomma B."/>
        </authorList>
    </citation>
    <scope>NUCLEOTIDE SEQUENCE [LARGE SCALE GENOMIC DNA]</scope>
</reference>
<evidence type="ECO:0000256" key="9">
    <source>
        <dbReference type="ARBA" id="ARBA00023004"/>
    </source>
</evidence>
<protein>
    <submittedName>
        <fullName evidence="14">G12584 protein</fullName>
    </submittedName>
</protein>
<evidence type="ECO:0000256" key="12">
    <source>
        <dbReference type="SAM" id="Phobius"/>
    </source>
</evidence>
<dbReference type="EMBL" id="CAXHTA020000020">
    <property type="protein sequence ID" value="CAL5229287.1"/>
    <property type="molecule type" value="Genomic_DNA"/>
</dbReference>
<feature type="transmembrane region" description="Helical" evidence="12">
    <location>
        <begin position="196"/>
        <end position="217"/>
    </location>
</feature>
<accession>A0ABP1GB16</accession>
<evidence type="ECO:0000256" key="2">
    <source>
        <dbReference type="ARBA" id="ARBA00010823"/>
    </source>
</evidence>
<dbReference type="CDD" id="cd03512">
    <property type="entry name" value="Alkane-hydroxylase"/>
    <property type="match status" value="1"/>
</dbReference>
<keyword evidence="6" id="KW-0479">Metal-binding</keyword>
<dbReference type="InterPro" id="IPR033885">
    <property type="entry name" value="AlkB/XylM"/>
</dbReference>
<keyword evidence="4" id="KW-0997">Cell inner membrane</keyword>
<evidence type="ECO:0000256" key="8">
    <source>
        <dbReference type="ARBA" id="ARBA00023002"/>
    </source>
</evidence>
<dbReference type="InterPro" id="IPR005804">
    <property type="entry name" value="FA_desaturase_dom"/>
</dbReference>
<keyword evidence="3" id="KW-1003">Cell membrane</keyword>
<evidence type="ECO:0000256" key="3">
    <source>
        <dbReference type="ARBA" id="ARBA00022475"/>
    </source>
</evidence>
<evidence type="ECO:0000256" key="10">
    <source>
        <dbReference type="ARBA" id="ARBA00023033"/>
    </source>
</evidence>
<sequence length="492" mass="54005">MLIKAQLQRAPLCGRLCNFQIPARIRLPAHESGRYPSLKRFGRRNNKILLTDRTPAVCSSTVKELTPLTQSPAGNPLARLYVALLPGPLKYSPSLLVPVAAILSTFGAVYGSTWVSAALALIPSEVLAAVPITHHVAGFYGHHPGFCNMLINTAFSLAAALFVFIILPAGDFIIGEEPPEADENMESLQNEGAYRAVLYTCVAAHWVTLLTAMHLVGTTSINPLAMLGLALSLGCEGGLLFTVAHELLHSTKPLDKALSNVLLCSVGYMHWTCSHLAHHRNVATLRDPASARLGESLYMFLPRSVVGNLRDGVVMELDRLRARQLPFFCLQNRIAWWLGVPAALLLGTGVMWGPLAAALGVTQALLAIIILEDVNYIEHYGLQRALTKAGRRVTVICMIERTTAKHSWNGNWLLTNSVIFRLQRHSDHHAHASRPYQMLRNVPDAPQLPACYPAMMILALCPPLFHRIMDPRVLCKGPVRELLYNSCVDCPE</sequence>
<keyword evidence="11 12" id="KW-0472">Membrane</keyword>
<feature type="domain" description="Fatty acid desaturase" evidence="13">
    <location>
        <begin position="226"/>
        <end position="443"/>
    </location>
</feature>
<evidence type="ECO:0000313" key="14">
    <source>
        <dbReference type="EMBL" id="CAL5229287.1"/>
    </source>
</evidence>
<comment type="subcellular location">
    <subcellularLocation>
        <location evidence="1">Cell inner membrane</location>
        <topology evidence="1">Multi-pass membrane protein</topology>
    </subcellularLocation>
</comment>
<dbReference type="PANTHER" id="PTHR38674:SF1">
    <property type="entry name" value="ALKANE 1-MONOOXYGENASE 1"/>
    <property type="match status" value="1"/>
</dbReference>
<keyword evidence="5 12" id="KW-0812">Transmembrane</keyword>
<keyword evidence="15" id="KW-1185">Reference proteome</keyword>